<dbReference type="OrthoDB" id="5624224at2"/>
<sequence>MKIYLDNCCFNRPYDDQAQIRISLETQAKLYIQDLIKNEKLDLVTSYVLWYENSQNPYETKKTAISEFMQRNSVEYIDIDKTDMIKSKAEEIMKTGIKMKDAYHVACAVYSSCDYFLTTDDRLLKYKSSEIQMLNPIDFIRRLEGDING</sequence>
<accession>A0A3A9AW37</accession>
<evidence type="ECO:0000313" key="2">
    <source>
        <dbReference type="Proteomes" id="UP000280696"/>
    </source>
</evidence>
<comment type="caution">
    <text evidence="1">The sequence shown here is derived from an EMBL/GenBank/DDBJ whole genome shotgun (WGS) entry which is preliminary data.</text>
</comment>
<dbReference type="InterPro" id="IPR029060">
    <property type="entry name" value="PIN-like_dom_sf"/>
</dbReference>
<dbReference type="EMBL" id="RAYQ01000008">
    <property type="protein sequence ID" value="RKI91781.1"/>
    <property type="molecule type" value="Genomic_DNA"/>
</dbReference>
<proteinExistence type="predicted"/>
<dbReference type="AlphaFoldDB" id="A0A3A9AW37"/>
<evidence type="ECO:0000313" key="1">
    <source>
        <dbReference type="EMBL" id="RKI91781.1"/>
    </source>
</evidence>
<dbReference type="SUPFAM" id="SSF88723">
    <property type="entry name" value="PIN domain-like"/>
    <property type="match status" value="1"/>
</dbReference>
<name>A0A3A9AW37_9FIRM</name>
<keyword evidence="2" id="KW-1185">Reference proteome</keyword>
<organism evidence="1 2">
    <name type="scientific">Parablautia intestinalis</name>
    <dbReference type="NCBI Taxonomy" id="2320100"/>
    <lineage>
        <taxon>Bacteria</taxon>
        <taxon>Bacillati</taxon>
        <taxon>Bacillota</taxon>
        <taxon>Clostridia</taxon>
        <taxon>Lachnospirales</taxon>
        <taxon>Lachnospiraceae</taxon>
        <taxon>Parablautia</taxon>
    </lineage>
</organism>
<dbReference type="Proteomes" id="UP000280696">
    <property type="component" value="Unassembled WGS sequence"/>
</dbReference>
<dbReference type="RefSeq" id="WP_120469039.1">
    <property type="nucleotide sequence ID" value="NZ_RAYQ01000008.1"/>
</dbReference>
<gene>
    <name evidence="1" type="ORF">D7V94_09310</name>
</gene>
<reference evidence="1 2" key="1">
    <citation type="submission" date="2018-09" db="EMBL/GenBank/DDBJ databases">
        <title>Murine metabolic-syndrome-specific gut microbial biobank.</title>
        <authorList>
            <person name="Liu C."/>
        </authorList>
    </citation>
    <scope>NUCLEOTIDE SEQUENCE [LARGE SCALE GENOMIC DNA]</scope>
    <source>
        <strain evidence="1 2">0.1xD8-82</strain>
    </source>
</reference>
<dbReference type="Gene3D" id="3.40.50.1010">
    <property type="entry name" value="5'-nuclease"/>
    <property type="match status" value="1"/>
</dbReference>
<protein>
    <submittedName>
        <fullName evidence="1">PIN domain-containing protein</fullName>
    </submittedName>
</protein>